<dbReference type="InterPro" id="IPR042194">
    <property type="entry name" value="FHIPEP_1"/>
</dbReference>
<keyword evidence="3 7" id="KW-1003">Cell membrane</keyword>
<dbReference type="GO" id="GO:0044780">
    <property type="term" value="P:bacterial-type flagellum assembly"/>
    <property type="evidence" value="ECO:0007669"/>
    <property type="project" value="InterPro"/>
</dbReference>
<dbReference type="NCBIfam" id="TIGR01398">
    <property type="entry name" value="FlhA"/>
    <property type="match status" value="1"/>
</dbReference>
<gene>
    <name evidence="7" type="primary">flhA</name>
    <name evidence="8" type="ORF">CALK_0669</name>
</gene>
<dbReference type="GO" id="GO:0009306">
    <property type="term" value="P:protein secretion"/>
    <property type="evidence" value="ECO:0007669"/>
    <property type="project" value="InterPro"/>
</dbReference>
<evidence type="ECO:0000256" key="5">
    <source>
        <dbReference type="ARBA" id="ARBA00022989"/>
    </source>
</evidence>
<dbReference type="Gene3D" id="1.10.8.540">
    <property type="entry name" value="FHIPEP family, domain 3"/>
    <property type="match status" value="1"/>
</dbReference>
<dbReference type="PATRIC" id="fig|1313304.3.peg.643"/>
<keyword evidence="5 7" id="KW-1133">Transmembrane helix</keyword>
<dbReference type="PANTHER" id="PTHR30161:SF1">
    <property type="entry name" value="FLAGELLAR BIOSYNTHESIS PROTEIN FLHA-RELATED"/>
    <property type="match status" value="1"/>
</dbReference>
<dbReference type="Gene3D" id="3.40.30.60">
    <property type="entry name" value="FHIPEP family, domain 1"/>
    <property type="match status" value="1"/>
</dbReference>
<feature type="transmembrane region" description="Helical" evidence="7">
    <location>
        <begin position="307"/>
        <end position="328"/>
    </location>
</feature>
<keyword evidence="7" id="KW-1006">Bacterial flagellum protein export</keyword>
<dbReference type="STRING" id="1313304.CALK_0669"/>
<dbReference type="InterPro" id="IPR025505">
    <property type="entry name" value="FHIPEP_CS"/>
</dbReference>
<organism evidence="8 9">
    <name type="scientific">Chitinivibrio alkaliphilus ACht1</name>
    <dbReference type="NCBI Taxonomy" id="1313304"/>
    <lineage>
        <taxon>Bacteria</taxon>
        <taxon>Pseudomonadati</taxon>
        <taxon>Fibrobacterota</taxon>
        <taxon>Chitinivibrionia</taxon>
        <taxon>Chitinivibrionales</taxon>
        <taxon>Chitinivibrionaceae</taxon>
        <taxon>Chitinivibrio</taxon>
    </lineage>
</organism>
<dbReference type="EMBL" id="ASJR01000004">
    <property type="protein sequence ID" value="ERP38891.1"/>
    <property type="molecule type" value="Genomic_DNA"/>
</dbReference>
<keyword evidence="8" id="KW-0969">Cilium</keyword>
<evidence type="ECO:0000256" key="4">
    <source>
        <dbReference type="ARBA" id="ARBA00022692"/>
    </source>
</evidence>
<keyword evidence="9" id="KW-1185">Reference proteome</keyword>
<accession>U7DDD0</accession>
<keyword evidence="6 7" id="KW-0472">Membrane</keyword>
<dbReference type="InterPro" id="IPR042196">
    <property type="entry name" value="FHIPEP_4"/>
</dbReference>
<feature type="transmembrane region" description="Helical" evidence="7">
    <location>
        <begin position="23"/>
        <end position="41"/>
    </location>
</feature>
<feature type="transmembrane region" description="Helical" evidence="7">
    <location>
        <begin position="77"/>
        <end position="98"/>
    </location>
</feature>
<feature type="transmembrane region" description="Helical" evidence="7">
    <location>
        <begin position="47"/>
        <end position="65"/>
    </location>
</feature>
<keyword evidence="8" id="KW-0966">Cell projection</keyword>
<dbReference type="AlphaFoldDB" id="U7DDD0"/>
<comment type="similarity">
    <text evidence="2 7">Belongs to the FHIPEP (flagella/HR/invasion proteins export pore) family.</text>
</comment>
<comment type="function">
    <text evidence="7">Required for formation of the rod structure of the flagellar apparatus. Together with FliI and FliH, may constitute the export apparatus of flagellin.</text>
</comment>
<sequence>MSETLTALTNSRFFKLFNEQKELLIILGLVAIVILMIIPLPTWMMDFLLSTNIMIALIILLISMYNREALDFSIFPTVLLVVTLFRLSLNIATTRLILGQGQAGHVIETFGSFVTGGNIVVGVIIFIIIMVVQFMVITKGSGRIAEVAARFTLDAMPGKQMAIDADMNAGLINEQQARQRREKITREADFYGAMDGASKFVKGDAIAGIIITLINILAGFIVGMLQQGLSAGESLQVFTTLTIGDGLVSQIPALMISTGAGIIVSRAASEGTLGQDLSKQIFSNYTVLFVTAFIMVIFAFIPGLPSLIFLLLAFIIGGTGFMTMHNIFGVANEQDLPDEAYEEEEGLGAPEEERVEDFLVVDPLELEIGYGLIPLVDSAQGGDLLDRIQQIRKQLAAELGFIIPPVRIRDNMQLEPNQYVIKIRTIPVAQGELMSGSYLAMDPGNVTDTIRGIETVEPAFGLPALWITESQKDEAELCGYTVVELPAVLATHLTEIIKANADDLLTRQDVQELLNNIKDTHKAVIDEVTPNILSLGEIHRVLANLLHEGVSIRDLPLILEILSDAARMNKNLDVVTEYVRNGLAPQICTALKNEDNTLRVITIDPNLEAQLENALQEYEGGVKLNLSPTDAGRVSDAVLRSAAAVREMGEVPIMVVSPVIRLQIKKLSDAVVPELIVLSYNEIVSGIELQSLDMVSLEEQDE</sequence>
<name>U7DDD0_9BACT</name>
<dbReference type="InterPro" id="IPR006301">
    <property type="entry name" value="FlhA"/>
</dbReference>
<protein>
    <recommendedName>
        <fullName evidence="7">Flagellar biosynthesis protein FlhA</fullName>
    </recommendedName>
</protein>
<keyword evidence="7" id="KW-0813">Transport</keyword>
<keyword evidence="8" id="KW-0282">Flagellum</keyword>
<feature type="transmembrane region" description="Helical" evidence="7">
    <location>
        <begin position="110"/>
        <end position="136"/>
    </location>
</feature>
<evidence type="ECO:0000313" key="8">
    <source>
        <dbReference type="EMBL" id="ERP38891.1"/>
    </source>
</evidence>
<feature type="transmembrane region" description="Helical" evidence="7">
    <location>
        <begin position="205"/>
        <end position="227"/>
    </location>
</feature>
<dbReference type="OrthoDB" id="9759185at2"/>
<keyword evidence="7" id="KW-1005">Bacterial flagellum biogenesis</keyword>
<evidence type="ECO:0000256" key="3">
    <source>
        <dbReference type="ARBA" id="ARBA00022475"/>
    </source>
</evidence>
<dbReference type="PIRSF" id="PIRSF005419">
    <property type="entry name" value="FlhA"/>
    <property type="match status" value="1"/>
</dbReference>
<comment type="subcellular location">
    <subcellularLocation>
        <location evidence="1 7">Cell membrane</location>
        <topology evidence="1 7">Multi-pass membrane protein</topology>
    </subcellularLocation>
</comment>
<dbReference type="RefSeq" id="WP_022636190.1">
    <property type="nucleotide sequence ID" value="NZ_ASJR01000004.1"/>
</dbReference>
<evidence type="ECO:0000256" key="7">
    <source>
        <dbReference type="RuleBase" id="RU364093"/>
    </source>
</evidence>
<keyword evidence="4 7" id="KW-0812">Transmembrane</keyword>
<dbReference type="GO" id="GO:0005886">
    <property type="term" value="C:plasma membrane"/>
    <property type="evidence" value="ECO:0007669"/>
    <property type="project" value="UniProtKB-SubCell"/>
</dbReference>
<reference evidence="8 9" key="1">
    <citation type="journal article" date="2013" name="Environ. Microbiol.">
        <title>Genome analysis of Chitinivibrio alkaliphilus gen. nov., sp. nov., a novel extremely haloalkaliphilic anaerobic chitinolytic bacterium from the candidate phylum Termite Group 3.</title>
        <authorList>
            <person name="Sorokin D.Y."/>
            <person name="Gumerov V.M."/>
            <person name="Rakitin A.L."/>
            <person name="Beletsky A.V."/>
            <person name="Damste J.S."/>
            <person name="Muyzer G."/>
            <person name="Mardanov A.V."/>
            <person name="Ravin N.V."/>
        </authorList>
    </citation>
    <scope>NUCLEOTIDE SEQUENCE [LARGE SCALE GENOMIC DNA]</scope>
    <source>
        <strain evidence="8 9">ACht1</strain>
    </source>
</reference>
<dbReference type="InterPro" id="IPR042193">
    <property type="entry name" value="FHIPEP_3"/>
</dbReference>
<evidence type="ECO:0000313" key="9">
    <source>
        <dbReference type="Proteomes" id="UP000017148"/>
    </source>
</evidence>
<dbReference type="PANTHER" id="PTHR30161">
    <property type="entry name" value="FLAGELLAR EXPORT PROTEIN, MEMBRANE FLHA SUBUNIT-RELATED"/>
    <property type="match status" value="1"/>
</dbReference>
<feature type="transmembrane region" description="Helical" evidence="7">
    <location>
        <begin position="247"/>
        <end position="269"/>
    </location>
</feature>
<dbReference type="Pfam" id="PF00771">
    <property type="entry name" value="FHIPEP"/>
    <property type="match status" value="1"/>
</dbReference>
<evidence type="ECO:0000256" key="2">
    <source>
        <dbReference type="ARBA" id="ARBA00008835"/>
    </source>
</evidence>
<proteinExistence type="inferred from homology"/>
<dbReference type="InterPro" id="IPR001712">
    <property type="entry name" value="T3SS_FHIPEP"/>
</dbReference>
<comment type="caution">
    <text evidence="8">The sequence shown here is derived from an EMBL/GenBank/DDBJ whole genome shotgun (WGS) entry which is preliminary data.</text>
</comment>
<dbReference type="PROSITE" id="PS00994">
    <property type="entry name" value="FHIPEP"/>
    <property type="match status" value="1"/>
</dbReference>
<evidence type="ECO:0000256" key="1">
    <source>
        <dbReference type="ARBA" id="ARBA00004651"/>
    </source>
</evidence>
<dbReference type="PRINTS" id="PR00949">
    <property type="entry name" value="TYPE3IMAPROT"/>
</dbReference>
<evidence type="ECO:0000256" key="6">
    <source>
        <dbReference type="ARBA" id="ARBA00023136"/>
    </source>
</evidence>
<dbReference type="Proteomes" id="UP000017148">
    <property type="component" value="Unassembled WGS sequence"/>
</dbReference>
<feature type="transmembrane region" description="Helical" evidence="7">
    <location>
        <begin position="281"/>
        <end position="301"/>
    </location>
</feature>
<dbReference type="Gene3D" id="3.40.50.12790">
    <property type="entry name" value="FHIPEP family, domain 4"/>
    <property type="match status" value="1"/>
</dbReference>
<keyword evidence="7" id="KW-0653">Protein transport</keyword>
<dbReference type="eggNOG" id="COG1298">
    <property type="taxonomic scope" value="Bacteria"/>
</dbReference>